<dbReference type="PANTHER" id="PTHR43420">
    <property type="entry name" value="ACETYLTRANSFERASE"/>
    <property type="match status" value="1"/>
</dbReference>
<reference evidence="4 5" key="1">
    <citation type="journal article" date="2000" name="DNA Res.">
        <title>Complete genome structure of the nitrogen-fixing symbiotic bacterium Mesorhizobium loti.</title>
        <authorList>
            <person name="Kaneko T."/>
            <person name="Nakamura Y."/>
            <person name="Sato S."/>
            <person name="Asamizu E."/>
            <person name="Kato T."/>
            <person name="Sasamoto S."/>
            <person name="Watanabe A."/>
            <person name="Idesawa K."/>
            <person name="Ishikawa A."/>
            <person name="Kawashima K."/>
            <person name="Kimura T."/>
            <person name="Kishida Y."/>
            <person name="Kiyokawa C."/>
            <person name="Kohara M."/>
            <person name="Matsumoto M."/>
            <person name="Matsuno A."/>
            <person name="Mochizuki Y."/>
            <person name="Nakayama S."/>
            <person name="Nakazaki N."/>
            <person name="Shimpo S."/>
            <person name="Sugimoto M."/>
            <person name="Takeuchi C."/>
            <person name="Yamada M."/>
            <person name="Tabata S."/>
        </authorList>
    </citation>
    <scope>NUCLEOTIDE SEQUENCE [LARGE SCALE GENOMIC DNA]</scope>
    <source>
        <strain evidence="5">LMG 29417 / CECT 9101 / MAFF 303099</strain>
    </source>
</reference>
<proteinExistence type="predicted"/>
<dbReference type="InterPro" id="IPR056935">
    <property type="entry name" value="Rv0428c-like_C"/>
</dbReference>
<organism evidence="4 5">
    <name type="scientific">Mesorhizobium japonicum (strain LMG 29417 / CECT 9101 / MAFF 303099)</name>
    <name type="common">Mesorhizobium loti (strain MAFF 303099)</name>
    <dbReference type="NCBI Taxonomy" id="266835"/>
    <lineage>
        <taxon>Bacteria</taxon>
        <taxon>Pseudomonadati</taxon>
        <taxon>Pseudomonadota</taxon>
        <taxon>Alphaproteobacteria</taxon>
        <taxon>Hyphomicrobiales</taxon>
        <taxon>Phyllobacteriaceae</taxon>
        <taxon>Mesorhizobium</taxon>
    </lineage>
</organism>
<keyword evidence="2" id="KW-0012">Acyltransferase</keyword>
<dbReference type="PANTHER" id="PTHR43420:SF12">
    <property type="entry name" value="N-ACETYLTRANSFERASE DOMAIN-CONTAINING PROTEIN"/>
    <property type="match status" value="1"/>
</dbReference>
<dbReference type="InterPro" id="IPR016181">
    <property type="entry name" value="Acyl_CoA_acyltransferase"/>
</dbReference>
<dbReference type="InterPro" id="IPR050680">
    <property type="entry name" value="YpeA/RimI_acetyltransf"/>
</dbReference>
<protein>
    <submittedName>
        <fullName evidence="4">Mll3460 protein</fullName>
    </submittedName>
</protein>
<evidence type="ECO:0000256" key="1">
    <source>
        <dbReference type="ARBA" id="ARBA00022679"/>
    </source>
</evidence>
<dbReference type="AlphaFoldDB" id="Q98G73"/>
<evidence type="ECO:0000313" key="4">
    <source>
        <dbReference type="EMBL" id="BAB50343.1"/>
    </source>
</evidence>
<dbReference type="GO" id="GO:0016747">
    <property type="term" value="F:acyltransferase activity, transferring groups other than amino-acyl groups"/>
    <property type="evidence" value="ECO:0007669"/>
    <property type="project" value="InterPro"/>
</dbReference>
<keyword evidence="1" id="KW-0808">Transferase</keyword>
<dbReference type="SUPFAM" id="SSF55729">
    <property type="entry name" value="Acyl-CoA N-acyltransferases (Nat)"/>
    <property type="match status" value="1"/>
</dbReference>
<dbReference type="CDD" id="cd04301">
    <property type="entry name" value="NAT_SF"/>
    <property type="match status" value="1"/>
</dbReference>
<dbReference type="PROSITE" id="PS51186">
    <property type="entry name" value="GNAT"/>
    <property type="match status" value="1"/>
</dbReference>
<evidence type="ECO:0000256" key="2">
    <source>
        <dbReference type="ARBA" id="ARBA00023315"/>
    </source>
</evidence>
<dbReference type="EMBL" id="BA000012">
    <property type="protein sequence ID" value="BAB50343.1"/>
    <property type="molecule type" value="Genomic_DNA"/>
</dbReference>
<dbReference type="Gene3D" id="3.40.630.30">
    <property type="match status" value="1"/>
</dbReference>
<feature type="domain" description="N-acetyltransferase" evidence="3">
    <location>
        <begin position="142"/>
        <end position="279"/>
    </location>
</feature>
<sequence length="279" mass="30802">MDLRPHQGICRHQRRLSELTVLASRHPASMLAIVRRYEAAGFRAWPAAAVHYDGTWVVRLTAGHPAKRLNSVNPLDPGDIQHIADRIGRASRRFDAYGRPLTFRMSPLSGPDLAGHLDKEGWSRFDESLVMRLPLADAQLDAAMDQIPLKDISRFIGASLKVSGSDVSLRPGLSEIIGAIQPEAGLFALEDGAEALATLICVHDGDLAGLFEVATDKAARNKGHGRNLIRSALKWARLRGAREAWLQVEAGNVPALALYRSLGFEEVYRYHYRRPPGHE</sequence>
<dbReference type="eggNOG" id="COG0456">
    <property type="taxonomic scope" value="Bacteria"/>
</dbReference>
<dbReference type="Proteomes" id="UP000000552">
    <property type="component" value="Chromosome"/>
</dbReference>
<dbReference type="HOGENOM" id="CLU_048109_2_0_5"/>
<evidence type="ECO:0000313" key="5">
    <source>
        <dbReference type="Proteomes" id="UP000000552"/>
    </source>
</evidence>
<gene>
    <name evidence="4" type="ordered locus">mll3460</name>
</gene>
<dbReference type="InterPro" id="IPR000182">
    <property type="entry name" value="GNAT_dom"/>
</dbReference>
<dbReference type="Pfam" id="PF24553">
    <property type="entry name" value="Rv0428c_C"/>
    <property type="match status" value="1"/>
</dbReference>
<dbReference type="KEGG" id="mlo:mll3460"/>
<accession>Q98G73</accession>
<name>Q98G73_RHILO</name>
<evidence type="ECO:0000259" key="3">
    <source>
        <dbReference type="PROSITE" id="PS51186"/>
    </source>
</evidence>